<dbReference type="AlphaFoldDB" id="A0A8J5SPD9"/>
<evidence type="ECO:0000256" key="1">
    <source>
        <dbReference type="SAM" id="MobiDB-lite"/>
    </source>
</evidence>
<gene>
    <name evidence="2" type="ORF">GUJ93_ZPchr0004g40247</name>
</gene>
<dbReference type="EMBL" id="JAAALK010000285">
    <property type="protein sequence ID" value="KAG8066443.1"/>
    <property type="molecule type" value="Genomic_DNA"/>
</dbReference>
<protein>
    <submittedName>
        <fullName evidence="2">Uncharacterized protein</fullName>
    </submittedName>
</protein>
<accession>A0A8J5SPD9</accession>
<evidence type="ECO:0000313" key="3">
    <source>
        <dbReference type="Proteomes" id="UP000729402"/>
    </source>
</evidence>
<keyword evidence="3" id="KW-1185">Reference proteome</keyword>
<organism evidence="2 3">
    <name type="scientific">Zizania palustris</name>
    <name type="common">Northern wild rice</name>
    <dbReference type="NCBI Taxonomy" id="103762"/>
    <lineage>
        <taxon>Eukaryota</taxon>
        <taxon>Viridiplantae</taxon>
        <taxon>Streptophyta</taxon>
        <taxon>Embryophyta</taxon>
        <taxon>Tracheophyta</taxon>
        <taxon>Spermatophyta</taxon>
        <taxon>Magnoliopsida</taxon>
        <taxon>Liliopsida</taxon>
        <taxon>Poales</taxon>
        <taxon>Poaceae</taxon>
        <taxon>BOP clade</taxon>
        <taxon>Oryzoideae</taxon>
        <taxon>Oryzeae</taxon>
        <taxon>Zizaniinae</taxon>
        <taxon>Zizania</taxon>
    </lineage>
</organism>
<reference evidence="2" key="1">
    <citation type="journal article" date="2021" name="bioRxiv">
        <title>Whole Genome Assembly and Annotation of Northern Wild Rice, Zizania palustris L., Supports a Whole Genome Duplication in the Zizania Genus.</title>
        <authorList>
            <person name="Haas M."/>
            <person name="Kono T."/>
            <person name="Macchietto M."/>
            <person name="Millas R."/>
            <person name="McGilp L."/>
            <person name="Shao M."/>
            <person name="Duquette J."/>
            <person name="Hirsch C.N."/>
            <person name="Kimball J."/>
        </authorList>
    </citation>
    <scope>NUCLEOTIDE SEQUENCE</scope>
    <source>
        <tissue evidence="2">Fresh leaf tissue</tissue>
    </source>
</reference>
<sequence length="90" mass="9825">MHLKVCNLFISTAAYVAPKLDSHAITSSSSRAFDDDGGGGGGGSRQGEVAARVVQDARTYRKRAAQPFACYFISILSMGSEKERKEKRRR</sequence>
<comment type="caution">
    <text evidence="2">The sequence shown here is derived from an EMBL/GenBank/DDBJ whole genome shotgun (WGS) entry which is preliminary data.</text>
</comment>
<evidence type="ECO:0000313" key="2">
    <source>
        <dbReference type="EMBL" id="KAG8066443.1"/>
    </source>
</evidence>
<reference evidence="2" key="2">
    <citation type="submission" date="2021-02" db="EMBL/GenBank/DDBJ databases">
        <authorList>
            <person name="Kimball J.A."/>
            <person name="Haas M.W."/>
            <person name="Macchietto M."/>
            <person name="Kono T."/>
            <person name="Duquette J."/>
            <person name="Shao M."/>
        </authorList>
    </citation>
    <scope>NUCLEOTIDE SEQUENCE</scope>
    <source>
        <tissue evidence="2">Fresh leaf tissue</tissue>
    </source>
</reference>
<feature type="region of interest" description="Disordered" evidence="1">
    <location>
        <begin position="28"/>
        <end position="48"/>
    </location>
</feature>
<name>A0A8J5SPD9_ZIZPA</name>
<proteinExistence type="predicted"/>
<dbReference type="Proteomes" id="UP000729402">
    <property type="component" value="Unassembled WGS sequence"/>
</dbReference>